<sequence>MKKRVVSLILAVAMTAGLTACGSSASSTSTTAAGSEAAGAAEGAESSGESSENGGGGIEEAASDYKIGIMTTTVSQSEESYRAAEMLLEQNPDKIVLATFPDKFATEQETTISTALSLASDPDIKAIIFSQAVQGTAAACQKIREVRPDILLIAAGYQDDSATTSANCDIFYHSNVPKMGFQMVDELSDMGAKTFVHYSFPRHLAWQPTADRLQNMKDRCAELGLTLVETTTPDPTSDAGTSGTQQFILEDVPRAVDQYGVETAFFGTNTAQQEPMIKCVVDTKSYFTYPADPSPFVGFPAALGIEVPEDKLYDTEYMMDAIEEKLAEVDMTGHMGTWTAPIMTLFMTGSYAYAEAFCEGETNGEKVDADVFKQALTEAAGGEVDVENITDGGTTYDNGFYIMCSYHRF</sequence>
<dbReference type="EMBL" id="DWWB01000030">
    <property type="protein sequence ID" value="HJC66326.1"/>
    <property type="molecule type" value="Genomic_DNA"/>
</dbReference>
<feature type="signal peptide" evidence="2">
    <location>
        <begin position="1"/>
        <end position="25"/>
    </location>
</feature>
<feature type="region of interest" description="Disordered" evidence="1">
    <location>
        <begin position="21"/>
        <end position="58"/>
    </location>
</feature>
<gene>
    <name evidence="3" type="ORF">H9931_06330</name>
</gene>
<dbReference type="Pfam" id="PF12683">
    <property type="entry name" value="DUF3798"/>
    <property type="match status" value="1"/>
</dbReference>
<organism evidence="3 4">
    <name type="scientific">Candidatus Enterocloster excrementigallinarum</name>
    <dbReference type="NCBI Taxonomy" id="2838558"/>
    <lineage>
        <taxon>Bacteria</taxon>
        <taxon>Bacillati</taxon>
        <taxon>Bacillota</taxon>
        <taxon>Clostridia</taxon>
        <taxon>Lachnospirales</taxon>
        <taxon>Lachnospiraceae</taxon>
        <taxon>Enterocloster</taxon>
    </lineage>
</organism>
<evidence type="ECO:0000256" key="2">
    <source>
        <dbReference type="SAM" id="SignalP"/>
    </source>
</evidence>
<dbReference type="PROSITE" id="PS51257">
    <property type="entry name" value="PROKAR_LIPOPROTEIN"/>
    <property type="match status" value="1"/>
</dbReference>
<accession>A0A9D2TEN9</accession>
<reference evidence="3" key="2">
    <citation type="submission" date="2021-04" db="EMBL/GenBank/DDBJ databases">
        <authorList>
            <person name="Gilroy R."/>
        </authorList>
    </citation>
    <scope>NUCLEOTIDE SEQUENCE</scope>
    <source>
        <strain evidence="3">CHK198-12963</strain>
    </source>
</reference>
<dbReference type="InterPro" id="IPR024258">
    <property type="entry name" value="DUF3798"/>
</dbReference>
<evidence type="ECO:0000313" key="4">
    <source>
        <dbReference type="Proteomes" id="UP000823863"/>
    </source>
</evidence>
<evidence type="ECO:0000256" key="1">
    <source>
        <dbReference type="SAM" id="MobiDB-lite"/>
    </source>
</evidence>
<comment type="caution">
    <text evidence="3">The sequence shown here is derived from an EMBL/GenBank/DDBJ whole genome shotgun (WGS) entry which is preliminary data.</text>
</comment>
<feature type="chain" id="PRO_5038890445" evidence="2">
    <location>
        <begin position="26"/>
        <end position="409"/>
    </location>
</feature>
<protein>
    <submittedName>
        <fullName evidence="3">DUF3798 domain-containing protein</fullName>
    </submittedName>
</protein>
<dbReference type="Gene3D" id="3.40.50.11390">
    <property type="match status" value="1"/>
</dbReference>
<feature type="compositionally biased region" description="Low complexity" evidence="1">
    <location>
        <begin position="21"/>
        <end position="52"/>
    </location>
</feature>
<dbReference type="AlphaFoldDB" id="A0A9D2TEN9"/>
<evidence type="ECO:0000313" key="3">
    <source>
        <dbReference type="EMBL" id="HJC66326.1"/>
    </source>
</evidence>
<name>A0A9D2TEN9_9FIRM</name>
<reference evidence="3" key="1">
    <citation type="journal article" date="2021" name="PeerJ">
        <title>Extensive microbial diversity within the chicken gut microbiome revealed by metagenomics and culture.</title>
        <authorList>
            <person name="Gilroy R."/>
            <person name="Ravi A."/>
            <person name="Getino M."/>
            <person name="Pursley I."/>
            <person name="Horton D.L."/>
            <person name="Alikhan N.F."/>
            <person name="Baker D."/>
            <person name="Gharbi K."/>
            <person name="Hall N."/>
            <person name="Watson M."/>
            <person name="Adriaenssens E.M."/>
            <person name="Foster-Nyarko E."/>
            <person name="Jarju S."/>
            <person name="Secka A."/>
            <person name="Antonio M."/>
            <person name="Oren A."/>
            <person name="Chaudhuri R.R."/>
            <person name="La Ragione R."/>
            <person name="Hildebrand F."/>
            <person name="Pallen M.J."/>
        </authorList>
    </citation>
    <scope>NUCLEOTIDE SEQUENCE</scope>
    <source>
        <strain evidence="3">CHK198-12963</strain>
    </source>
</reference>
<keyword evidence="2" id="KW-0732">Signal</keyword>
<proteinExistence type="predicted"/>
<dbReference type="Proteomes" id="UP000823863">
    <property type="component" value="Unassembled WGS sequence"/>
</dbReference>